<evidence type="ECO:0000313" key="7">
    <source>
        <dbReference type="Proteomes" id="UP000312594"/>
    </source>
</evidence>
<dbReference type="EMBL" id="WPOM01000011">
    <property type="protein sequence ID" value="MVN32983.1"/>
    <property type="molecule type" value="Genomic_DNA"/>
</dbReference>
<evidence type="ECO:0000313" key="6">
    <source>
        <dbReference type="Proteomes" id="UP000253970"/>
    </source>
</evidence>
<gene>
    <name evidence="3" type="ORF">C1872_11100</name>
    <name evidence="2" type="ORF">C1875_04140</name>
    <name evidence="4" type="ORF">FIC87_02610</name>
    <name evidence="1" type="ORF">GO726_07345</name>
</gene>
<reference evidence="1 8" key="4">
    <citation type="submission" date="2019-11" db="EMBL/GenBank/DDBJ databases">
        <title>Whole genome shotgun sequencing (WGS) data from Adlercreutzia equolifaciens ResAG-91, Eggerthella lenta MRI-F36, MRI-F37, MRI-F40, ResAG-49, ResAG-88, ResAG-121, ResAG-145, and Gordonibacter sp. ResAG-5, ResAG-26, ResAG-43, ResAG-50, ResAG-59.</title>
        <authorList>
            <person name="Stoll D.A."/>
            <person name="Danylec N."/>
            <person name="Franz C.M.A.P."/>
            <person name="Huch M."/>
        </authorList>
    </citation>
    <scope>NUCLEOTIDE SEQUENCE [LARGE SCALE GENOMIC DNA]</scope>
    <source>
        <strain evidence="1 8">ResAG-88</strain>
    </source>
</reference>
<dbReference type="EMBL" id="PPTU01000004">
    <property type="protein sequence ID" value="RDB72241.1"/>
    <property type="molecule type" value="Genomic_DNA"/>
</dbReference>
<dbReference type="Proteomes" id="UP000253970">
    <property type="component" value="Unassembled WGS sequence"/>
</dbReference>
<evidence type="ECO:0000313" key="8">
    <source>
        <dbReference type="Proteomes" id="UP000436429"/>
    </source>
</evidence>
<dbReference type="AlphaFoldDB" id="A0A369MRV1"/>
<dbReference type="InterPro" id="IPR009711">
    <property type="entry name" value="UPF0473"/>
</dbReference>
<evidence type="ECO:0000313" key="5">
    <source>
        <dbReference type="Proteomes" id="UP000253752"/>
    </source>
</evidence>
<reference evidence="4 7" key="1">
    <citation type="journal article" date="2005" name="Appl. Environ. Microbiol.">
        <title>Intestinal bacterial communities that produce active estrogen-like compounds enterodiol and enterolactone in humans.</title>
        <authorList>
            <person name="Clavel T."/>
            <person name="Henderson G."/>
            <person name="Alpert C.A."/>
            <person name="Philippe C."/>
            <person name="Rigottier-Gois L."/>
            <person name="Dore J."/>
            <person name="Blaut M."/>
        </authorList>
    </citation>
    <scope>NUCLEOTIDE SEQUENCE [LARGE SCALE GENOMIC DNA]</scope>
    <source>
        <strain evidence="4 7">SECO-MT75m2</strain>
    </source>
</reference>
<dbReference type="EMBL" id="PPTX01000017">
    <property type="protein sequence ID" value="RDB77721.1"/>
    <property type="molecule type" value="Genomic_DNA"/>
</dbReference>
<evidence type="ECO:0000313" key="3">
    <source>
        <dbReference type="EMBL" id="RDB77721.1"/>
    </source>
</evidence>
<accession>A0A369MRV1</accession>
<dbReference type="Proteomes" id="UP000253752">
    <property type="component" value="Unassembled WGS sequence"/>
</dbReference>
<dbReference type="EMBL" id="VEVP01000004">
    <property type="protein sequence ID" value="TNU94767.1"/>
    <property type="molecule type" value="Genomic_DNA"/>
</dbReference>
<dbReference type="GeneID" id="69510419"/>
<organism evidence="3 5">
    <name type="scientific">Eggerthella lenta</name>
    <name type="common">Eubacterium lentum</name>
    <dbReference type="NCBI Taxonomy" id="84112"/>
    <lineage>
        <taxon>Bacteria</taxon>
        <taxon>Bacillati</taxon>
        <taxon>Actinomycetota</taxon>
        <taxon>Coriobacteriia</taxon>
        <taxon>Eggerthellales</taxon>
        <taxon>Eggerthellaceae</taxon>
        <taxon>Eggerthella</taxon>
    </lineage>
</organism>
<name>A0A369MRV1_EGGLN</name>
<evidence type="ECO:0000313" key="4">
    <source>
        <dbReference type="EMBL" id="TNU94767.1"/>
    </source>
</evidence>
<comment type="caution">
    <text evidence="3">The sequence shown here is derived from an EMBL/GenBank/DDBJ whole genome shotgun (WGS) entry which is preliminary data.</text>
</comment>
<reference evidence="5 6" key="2">
    <citation type="journal article" date="2018" name="Elife">
        <title>Discovery and characterization of a prevalent human gut bacterial enzyme sufficient for the inactivation of a family of plant toxins.</title>
        <authorList>
            <person name="Koppel N."/>
            <person name="Bisanz J.E."/>
            <person name="Pandelia M.E."/>
            <person name="Turnbaugh P.J."/>
            <person name="Balskus E.P."/>
        </authorList>
    </citation>
    <scope>NUCLEOTIDE SEQUENCE [LARGE SCALE GENOMIC DNA]</scope>
    <source>
        <strain evidence="3 5">MR1 #12</strain>
        <strain evidence="2 6">W1 BHI 6</strain>
    </source>
</reference>
<reference evidence="4" key="3">
    <citation type="submission" date="2019-06" db="EMBL/GenBank/DDBJ databases">
        <authorList>
            <person name="Bisanz J.E."/>
            <person name="Turnbaugh P.J."/>
        </authorList>
    </citation>
    <scope>NUCLEOTIDE SEQUENCE</scope>
    <source>
        <strain evidence="4">SECO-MT75m2</strain>
    </source>
</reference>
<evidence type="ECO:0000313" key="2">
    <source>
        <dbReference type="EMBL" id="RDB72241.1"/>
    </source>
</evidence>
<proteinExistence type="predicted"/>
<sequence length="107" mass="11892">MREGSAPNFCPPTEEGITLVFEDESGDRTELEFLGLILHNDRSYGFFFPVTEDEPVGSSGEVVLLEVTELDEDGQPSAFEIVEDEAVAAEVYEDFRTATKDLYDFSA</sequence>
<protein>
    <submittedName>
        <fullName evidence="3">DUF1292 domain-containing protein</fullName>
    </submittedName>
</protein>
<dbReference type="Proteomes" id="UP000436429">
    <property type="component" value="Unassembled WGS sequence"/>
</dbReference>
<evidence type="ECO:0000313" key="1">
    <source>
        <dbReference type="EMBL" id="MVN32983.1"/>
    </source>
</evidence>
<dbReference type="RefSeq" id="WP_009608865.1">
    <property type="nucleotide sequence ID" value="NZ_AP025575.1"/>
</dbReference>
<dbReference type="Proteomes" id="UP000312594">
    <property type="component" value="Unassembled WGS sequence"/>
</dbReference>
<dbReference type="Pfam" id="PF06949">
    <property type="entry name" value="DUF1292"/>
    <property type="match status" value="1"/>
</dbReference>